<evidence type="ECO:0000256" key="4">
    <source>
        <dbReference type="ARBA" id="ARBA00022729"/>
    </source>
</evidence>
<evidence type="ECO:0000256" key="9">
    <source>
        <dbReference type="ARBA" id="ARBA00023180"/>
    </source>
</evidence>
<reference evidence="16" key="3">
    <citation type="submission" date="2025-09" db="UniProtKB">
        <authorList>
            <consortium name="Ensembl"/>
        </authorList>
    </citation>
    <scope>IDENTIFICATION</scope>
</reference>
<dbReference type="GO" id="GO:0006308">
    <property type="term" value="P:DNA catabolic process"/>
    <property type="evidence" value="ECO:0007669"/>
    <property type="project" value="InterPro"/>
</dbReference>
<evidence type="ECO:0000256" key="11">
    <source>
        <dbReference type="ARBA" id="ARBA00042003"/>
    </source>
</evidence>
<dbReference type="Pfam" id="PF03372">
    <property type="entry name" value="Exo_endo_phos"/>
    <property type="match status" value="1"/>
</dbReference>
<evidence type="ECO:0000256" key="10">
    <source>
        <dbReference type="ARBA" id="ARBA00041152"/>
    </source>
</evidence>
<evidence type="ECO:0000256" key="1">
    <source>
        <dbReference type="ARBA" id="ARBA00004240"/>
    </source>
</evidence>
<evidence type="ECO:0000256" key="8">
    <source>
        <dbReference type="ARBA" id="ARBA00023157"/>
    </source>
</evidence>
<dbReference type="GO" id="GO:0004530">
    <property type="term" value="F:deoxyribonuclease I activity"/>
    <property type="evidence" value="ECO:0007669"/>
    <property type="project" value="TreeGrafter"/>
</dbReference>
<gene>
    <name evidence="16" type="primary">DNASE1L1</name>
</gene>
<feature type="active site" evidence="13">
    <location>
        <position position="109"/>
    </location>
</feature>
<dbReference type="PANTHER" id="PTHR11371">
    <property type="entry name" value="DEOXYRIBONUCLEASE"/>
    <property type="match status" value="1"/>
</dbReference>
<feature type="active site" evidence="13">
    <location>
        <position position="164"/>
    </location>
</feature>
<dbReference type="AlphaFoldDB" id="A0A670KM95"/>
<dbReference type="PIRSF" id="PIRSF000988">
    <property type="entry name" value="DNase_I_euk"/>
    <property type="match status" value="1"/>
</dbReference>
<comment type="subcellular location">
    <subcellularLocation>
        <location evidence="1">Endoplasmic reticulum</location>
    </subcellularLocation>
</comment>
<evidence type="ECO:0000256" key="14">
    <source>
        <dbReference type="PIRSR" id="PIRSR000988-2"/>
    </source>
</evidence>
<keyword evidence="8 14" id="KW-1015">Disulfide bond</keyword>
<evidence type="ECO:0000256" key="13">
    <source>
        <dbReference type="PIRSR" id="PIRSR000988-1"/>
    </source>
</evidence>
<sequence>LDSSQKIHEMEPSCFMRFLPLLLLCPAGAPFRICAFNTQRFAQGKASKANVMDTLVKILSRCDIAVLQEVMDAKGKAVPALVAALNRYHSSSPYTYLTSPLLGRNNYQERYVFIYREQKTRMLDFYSYEDRHPDRPDVFAREPFIVRVSIPNKKLKELVLIPQHTMPKAAETEIDALYDVFLSVKERWGTEDMIFLGDFNADCGYVAKKRWGQIRLRQDPGFHWLIGDNADTTVRDTTHCAYDRIVVHGERCLAAVVPGSAQPFNFAKEFGLSEAEALEISDHYPVEVELNRAHWRCQQASPAGLVLLALVMLAGPGYGI</sequence>
<keyword evidence="4" id="KW-0732">Signal</keyword>
<dbReference type="SUPFAM" id="SSF56219">
    <property type="entry name" value="DNase I-like"/>
    <property type="match status" value="1"/>
</dbReference>
<evidence type="ECO:0000259" key="15">
    <source>
        <dbReference type="Pfam" id="PF03372"/>
    </source>
</evidence>
<dbReference type="PRINTS" id="PR00130">
    <property type="entry name" value="DNASEI"/>
</dbReference>
<name>A0A670KM95_PODMU</name>
<keyword evidence="6" id="KW-0378">Hydrolase</keyword>
<evidence type="ECO:0000313" key="16">
    <source>
        <dbReference type="Ensembl" id="ENSPMRP00000037209.1"/>
    </source>
</evidence>
<evidence type="ECO:0000256" key="6">
    <source>
        <dbReference type="ARBA" id="ARBA00022801"/>
    </source>
</evidence>
<keyword evidence="9" id="KW-0325">Glycoprotein</keyword>
<feature type="domain" description="Endonuclease/exonuclease/phosphatase" evidence="15">
    <location>
        <begin position="35"/>
        <end position="283"/>
    </location>
</feature>
<keyword evidence="5" id="KW-0255">Endonuclease</keyword>
<dbReference type="CDD" id="cd10282">
    <property type="entry name" value="DNase1"/>
    <property type="match status" value="1"/>
</dbReference>
<dbReference type="Ensembl" id="ENSPMRT00000039400.1">
    <property type="protein sequence ID" value="ENSPMRP00000037209.1"/>
    <property type="gene ID" value="ENSPMRG00000023938.1"/>
</dbReference>
<keyword evidence="3" id="KW-0540">Nuclease</keyword>
<keyword evidence="7" id="KW-0256">Endoplasmic reticulum</keyword>
<dbReference type="InterPro" id="IPR036691">
    <property type="entry name" value="Endo/exonu/phosph_ase_sf"/>
</dbReference>
<dbReference type="InterPro" id="IPR005135">
    <property type="entry name" value="Endo/exonuclease/phosphatase"/>
</dbReference>
<protein>
    <recommendedName>
        <fullName evidence="10">Deoxyribonuclease-1-like 1</fullName>
    </recommendedName>
    <alternativeName>
        <fullName evidence="12">DNase X</fullName>
    </alternativeName>
    <alternativeName>
        <fullName evidence="11">Deoxyribonuclease I-like 1</fullName>
    </alternativeName>
</protein>
<dbReference type="Proteomes" id="UP000472272">
    <property type="component" value="Chromosome 17"/>
</dbReference>
<evidence type="ECO:0000256" key="12">
    <source>
        <dbReference type="ARBA" id="ARBA00043073"/>
    </source>
</evidence>
<evidence type="ECO:0000256" key="5">
    <source>
        <dbReference type="ARBA" id="ARBA00022759"/>
    </source>
</evidence>
<dbReference type="InterPro" id="IPR016202">
    <property type="entry name" value="DNase_I"/>
</dbReference>
<dbReference type="SMART" id="SM00476">
    <property type="entry name" value="DNaseIc"/>
    <property type="match status" value="1"/>
</dbReference>
<dbReference type="GeneTree" id="ENSGT00950000182846"/>
<reference evidence="16 17" key="1">
    <citation type="journal article" date="2019" name="Proc. Natl. Acad. Sci. U.S.A.">
        <title>Regulatory changes in pterin and carotenoid genes underlie balanced color polymorphisms in the wall lizard.</title>
        <authorList>
            <person name="Andrade P."/>
            <person name="Pinho C."/>
            <person name="Perez I de Lanuza G."/>
            <person name="Afonso S."/>
            <person name="Brejcha J."/>
            <person name="Rubin C.J."/>
            <person name="Wallerman O."/>
            <person name="Pereira P."/>
            <person name="Sabatino S.J."/>
            <person name="Bellati A."/>
            <person name="Pellitteri-Rosa D."/>
            <person name="Bosakova Z."/>
            <person name="Bunikis I."/>
            <person name="Carretero M.A."/>
            <person name="Feiner N."/>
            <person name="Marsik P."/>
            <person name="Pauperio F."/>
            <person name="Salvi D."/>
            <person name="Soler L."/>
            <person name="While G.M."/>
            <person name="Uller T."/>
            <person name="Font E."/>
            <person name="Andersson L."/>
            <person name="Carneiro M."/>
        </authorList>
    </citation>
    <scope>NUCLEOTIDE SEQUENCE</scope>
</reference>
<dbReference type="Gene3D" id="3.60.10.10">
    <property type="entry name" value="Endonuclease/exonuclease/phosphatase"/>
    <property type="match status" value="1"/>
</dbReference>
<organism evidence="16 17">
    <name type="scientific">Podarcis muralis</name>
    <name type="common">Wall lizard</name>
    <name type="synonym">Lacerta muralis</name>
    <dbReference type="NCBI Taxonomy" id="64176"/>
    <lineage>
        <taxon>Eukaryota</taxon>
        <taxon>Metazoa</taxon>
        <taxon>Chordata</taxon>
        <taxon>Craniata</taxon>
        <taxon>Vertebrata</taxon>
        <taxon>Euteleostomi</taxon>
        <taxon>Lepidosauria</taxon>
        <taxon>Squamata</taxon>
        <taxon>Bifurcata</taxon>
        <taxon>Unidentata</taxon>
        <taxon>Episquamata</taxon>
        <taxon>Laterata</taxon>
        <taxon>Lacertibaenia</taxon>
        <taxon>Lacertidae</taxon>
        <taxon>Podarcis</taxon>
    </lineage>
</organism>
<comment type="similarity">
    <text evidence="2">Belongs to the DNase I family.</text>
</comment>
<proteinExistence type="inferred from homology"/>
<dbReference type="PANTHER" id="PTHR11371:SF28">
    <property type="entry name" value="DEOXYRIBONUCLEASE-1-LIKE 1"/>
    <property type="match status" value="1"/>
</dbReference>
<feature type="disulfide bond" description="Essential for enzymatic activity" evidence="14">
    <location>
        <begin position="203"/>
        <end position="240"/>
    </location>
</feature>
<evidence type="ECO:0000256" key="2">
    <source>
        <dbReference type="ARBA" id="ARBA00007359"/>
    </source>
</evidence>
<evidence type="ECO:0000313" key="17">
    <source>
        <dbReference type="Proteomes" id="UP000472272"/>
    </source>
</evidence>
<dbReference type="OMA" id="LNFYQYE"/>
<keyword evidence="17" id="KW-1185">Reference proteome</keyword>
<evidence type="ECO:0000256" key="7">
    <source>
        <dbReference type="ARBA" id="ARBA00022824"/>
    </source>
</evidence>
<reference evidence="16" key="2">
    <citation type="submission" date="2025-08" db="UniProtKB">
        <authorList>
            <consortium name="Ensembl"/>
        </authorList>
    </citation>
    <scope>IDENTIFICATION</scope>
</reference>
<dbReference type="GO" id="GO:0005634">
    <property type="term" value="C:nucleus"/>
    <property type="evidence" value="ECO:0007669"/>
    <property type="project" value="TreeGrafter"/>
</dbReference>
<dbReference type="GO" id="GO:0003677">
    <property type="term" value="F:DNA binding"/>
    <property type="evidence" value="ECO:0007669"/>
    <property type="project" value="TreeGrafter"/>
</dbReference>
<evidence type="ECO:0000256" key="3">
    <source>
        <dbReference type="ARBA" id="ARBA00022722"/>
    </source>
</evidence>
<dbReference type="FunFam" id="3.60.10.10:FF:000007">
    <property type="entry name" value="Deoxyribonuclease"/>
    <property type="match status" value="1"/>
</dbReference>
<dbReference type="GO" id="GO:0005783">
    <property type="term" value="C:endoplasmic reticulum"/>
    <property type="evidence" value="ECO:0007669"/>
    <property type="project" value="UniProtKB-SubCell"/>
</dbReference>
<accession>A0A670KM95</accession>